<name>A0ABU0B5E7_9FIRM</name>
<dbReference type="EMBL" id="JAUSUX010000012">
    <property type="protein sequence ID" value="MDQ0286673.1"/>
    <property type="molecule type" value="Genomic_DNA"/>
</dbReference>
<dbReference type="Proteomes" id="UP001225644">
    <property type="component" value="Unassembled WGS sequence"/>
</dbReference>
<protein>
    <submittedName>
        <fullName evidence="2">Uncharacterized protein</fullName>
    </submittedName>
</protein>
<keyword evidence="3" id="KW-1185">Reference proteome</keyword>
<feature type="transmembrane region" description="Helical" evidence="1">
    <location>
        <begin position="27"/>
        <end position="50"/>
    </location>
</feature>
<evidence type="ECO:0000313" key="3">
    <source>
        <dbReference type="Proteomes" id="UP001225644"/>
    </source>
</evidence>
<sequence>MSHPFAEIEISRAVRAEKDARVNRWQILLPVLTLTVSTALCLYGFVIYFIH</sequence>
<comment type="caution">
    <text evidence="2">The sequence shown here is derived from an EMBL/GenBank/DDBJ whole genome shotgun (WGS) entry which is preliminary data.</text>
</comment>
<evidence type="ECO:0000256" key="1">
    <source>
        <dbReference type="SAM" id="Phobius"/>
    </source>
</evidence>
<keyword evidence="1" id="KW-1133">Transmembrane helix</keyword>
<organism evidence="2 3">
    <name type="scientific">Desulfofundulus luciae</name>
    <dbReference type="NCBI Taxonomy" id="74702"/>
    <lineage>
        <taxon>Bacteria</taxon>
        <taxon>Bacillati</taxon>
        <taxon>Bacillota</taxon>
        <taxon>Clostridia</taxon>
        <taxon>Eubacteriales</taxon>
        <taxon>Peptococcaceae</taxon>
        <taxon>Desulfofundulus</taxon>
    </lineage>
</organism>
<dbReference type="RefSeq" id="WP_307402174.1">
    <property type="nucleotide sequence ID" value="NZ_JAUSUX010000012.1"/>
</dbReference>
<accession>A0ABU0B5E7</accession>
<keyword evidence="1" id="KW-0812">Transmembrane</keyword>
<reference evidence="2 3" key="1">
    <citation type="submission" date="2023-07" db="EMBL/GenBank/DDBJ databases">
        <title>Genomic Encyclopedia of Type Strains, Phase IV (KMG-IV): sequencing the most valuable type-strain genomes for metagenomic binning, comparative biology and taxonomic classification.</title>
        <authorList>
            <person name="Goeker M."/>
        </authorList>
    </citation>
    <scope>NUCLEOTIDE SEQUENCE [LARGE SCALE GENOMIC DNA]</scope>
    <source>
        <strain evidence="2 3">DSM 12396</strain>
    </source>
</reference>
<keyword evidence="1" id="KW-0472">Membrane</keyword>
<evidence type="ECO:0000313" key="2">
    <source>
        <dbReference type="EMBL" id="MDQ0286673.1"/>
    </source>
</evidence>
<gene>
    <name evidence="2" type="ORF">J2Z49_001787</name>
</gene>
<proteinExistence type="predicted"/>